<comment type="caution">
    <text evidence="1">The sequence shown here is derived from an EMBL/GenBank/DDBJ whole genome shotgun (WGS) entry which is preliminary data.</text>
</comment>
<name>A0A1F8HAJ1_9BACT</name>
<evidence type="ECO:0000313" key="1">
    <source>
        <dbReference type="EMBL" id="OGN33966.1"/>
    </source>
</evidence>
<evidence type="ECO:0008006" key="3">
    <source>
        <dbReference type="Google" id="ProtNLM"/>
    </source>
</evidence>
<protein>
    <recommendedName>
        <fullName evidence="3">DUF218 domain-containing protein</fullName>
    </recommendedName>
</protein>
<gene>
    <name evidence="1" type="ORF">A3G51_00545</name>
</gene>
<reference evidence="1 2" key="1">
    <citation type="journal article" date="2016" name="Nat. Commun.">
        <title>Thousands of microbial genomes shed light on interconnected biogeochemical processes in an aquifer system.</title>
        <authorList>
            <person name="Anantharaman K."/>
            <person name="Brown C.T."/>
            <person name="Hug L.A."/>
            <person name="Sharon I."/>
            <person name="Castelle C.J."/>
            <person name="Probst A.J."/>
            <person name="Thomas B.C."/>
            <person name="Singh A."/>
            <person name="Wilkins M.J."/>
            <person name="Karaoz U."/>
            <person name="Brodie E.L."/>
            <person name="Williams K.H."/>
            <person name="Hubbard S.S."/>
            <person name="Banfield J.F."/>
        </authorList>
    </citation>
    <scope>NUCLEOTIDE SEQUENCE [LARGE SCALE GENOMIC DNA]</scope>
</reference>
<accession>A0A1F8HAJ1</accession>
<sequence>MGERVLHFLLINGYGCHLDTPLGRVYLPRMLKFIKENVPDYIILLGGFTQRKSAPGVSEAKLMLTWFFDQMSTPDQKRFLIEENSYTTLENSRNGAILIPRILGLTMSDDHLPEIKITHGCEATRAANIIMLDRYFMGGLVKSIDDITVETASWERADPFRQVKTLIHDKLAITYPWLGLAERERRKRIRRSAEI</sequence>
<dbReference type="AlphaFoldDB" id="A0A1F8HAJ1"/>
<evidence type="ECO:0000313" key="2">
    <source>
        <dbReference type="Proteomes" id="UP000177745"/>
    </source>
</evidence>
<organism evidence="1 2">
    <name type="scientific">Candidatus Yanofskybacteria bacterium RIFCSPLOWO2_12_FULL_43_11b</name>
    <dbReference type="NCBI Taxonomy" id="1802710"/>
    <lineage>
        <taxon>Bacteria</taxon>
        <taxon>Candidatus Yanofskyibacteriota</taxon>
    </lineage>
</organism>
<dbReference type="Proteomes" id="UP000177745">
    <property type="component" value="Unassembled WGS sequence"/>
</dbReference>
<dbReference type="EMBL" id="MGKY01000008">
    <property type="protein sequence ID" value="OGN33966.1"/>
    <property type="molecule type" value="Genomic_DNA"/>
</dbReference>
<proteinExistence type="predicted"/>